<dbReference type="InterPro" id="IPR018728">
    <property type="entry name" value="DUF2268"/>
</dbReference>
<evidence type="ECO:0000313" key="2">
    <source>
        <dbReference type="EMBL" id="SFF80026.1"/>
    </source>
</evidence>
<keyword evidence="3" id="KW-1185">Reference proteome</keyword>
<protein>
    <submittedName>
        <fullName evidence="2">Uncharacterized protein YjaZ</fullName>
    </submittedName>
</protein>
<organism evidence="2 3">
    <name type="scientific">Halobacillus alkaliphilus</name>
    <dbReference type="NCBI Taxonomy" id="396056"/>
    <lineage>
        <taxon>Bacteria</taxon>
        <taxon>Bacillati</taxon>
        <taxon>Bacillota</taxon>
        <taxon>Bacilli</taxon>
        <taxon>Bacillales</taxon>
        <taxon>Bacillaceae</taxon>
        <taxon>Halobacillus</taxon>
    </lineage>
</organism>
<evidence type="ECO:0000259" key="1">
    <source>
        <dbReference type="Pfam" id="PF10026"/>
    </source>
</evidence>
<feature type="domain" description="DUF2268" evidence="1">
    <location>
        <begin position="82"/>
        <end position="273"/>
    </location>
</feature>
<sequence>MGIVDTSRALEAFNEKCKRKAPFQSPYIAQRETICQPAQHPFNGLQEEEIQYLLLSYGLFKPDAWRRAGKLVKNWKEEGLYEKLEKEYRYLKTLWKGPEVPVYLYPFQEGGSFLRESKDNKGGVAFKEGLYLFYGDPVKEDDWKAVLAHEYNHVCRLTEKNVDMERVTLLETLVIEGLGEYAVNEVYGKDYISPWTNQYTDKQLNKLWLKKFRVNLSNRERDSQMDFLYGNKKRAIPRWAGYQIGYKIIESYHKAHPDQSLSRMMKLEADDLVKGSSFPLPENE</sequence>
<name>A0A1I2LSM5_9BACI</name>
<accession>A0A1I2LSM5</accession>
<dbReference type="Proteomes" id="UP000198897">
    <property type="component" value="Unassembled WGS sequence"/>
</dbReference>
<dbReference type="EMBL" id="FOOG01000009">
    <property type="protein sequence ID" value="SFF80026.1"/>
    <property type="molecule type" value="Genomic_DNA"/>
</dbReference>
<reference evidence="3" key="1">
    <citation type="submission" date="2016-10" db="EMBL/GenBank/DDBJ databases">
        <authorList>
            <person name="Varghese N."/>
            <person name="Submissions S."/>
        </authorList>
    </citation>
    <scope>NUCLEOTIDE SEQUENCE [LARGE SCALE GENOMIC DNA]</scope>
    <source>
        <strain evidence="3">FP5</strain>
    </source>
</reference>
<evidence type="ECO:0000313" key="3">
    <source>
        <dbReference type="Proteomes" id="UP000198897"/>
    </source>
</evidence>
<dbReference type="Pfam" id="PF10026">
    <property type="entry name" value="DUF2268"/>
    <property type="match status" value="1"/>
</dbReference>
<dbReference type="AlphaFoldDB" id="A0A1I2LSM5"/>
<proteinExistence type="predicted"/>
<gene>
    <name evidence="2" type="ORF">SAMN05216353_10988</name>
</gene>
<dbReference type="RefSeq" id="WP_175477823.1">
    <property type="nucleotide sequence ID" value="NZ_FOOG01000009.1"/>
</dbReference>